<evidence type="ECO:0000313" key="2">
    <source>
        <dbReference type="Proteomes" id="UP001501116"/>
    </source>
</evidence>
<evidence type="ECO:0000313" key="1">
    <source>
        <dbReference type="EMBL" id="GAA1978396.1"/>
    </source>
</evidence>
<dbReference type="EMBL" id="BAAANN010000030">
    <property type="protein sequence ID" value="GAA1978396.1"/>
    <property type="molecule type" value="Genomic_DNA"/>
</dbReference>
<gene>
    <name evidence="1" type="ORF">GCM10009754_62980</name>
</gene>
<comment type="caution">
    <text evidence="1">The sequence shown here is derived from an EMBL/GenBank/DDBJ whole genome shotgun (WGS) entry which is preliminary data.</text>
</comment>
<organism evidence="1 2">
    <name type="scientific">Amycolatopsis minnesotensis</name>
    <dbReference type="NCBI Taxonomy" id="337894"/>
    <lineage>
        <taxon>Bacteria</taxon>
        <taxon>Bacillati</taxon>
        <taxon>Actinomycetota</taxon>
        <taxon>Actinomycetes</taxon>
        <taxon>Pseudonocardiales</taxon>
        <taxon>Pseudonocardiaceae</taxon>
        <taxon>Amycolatopsis</taxon>
    </lineage>
</organism>
<name>A0ABN2S0S0_9PSEU</name>
<accession>A0ABN2S0S0</accession>
<protein>
    <submittedName>
        <fullName evidence="1">Uncharacterized protein</fullName>
    </submittedName>
</protein>
<dbReference type="RefSeq" id="WP_344427152.1">
    <property type="nucleotide sequence ID" value="NZ_BAAANN010000030.1"/>
</dbReference>
<sequence>MTTTTQADVWDRGRATARTLGAAPALYELQRYLLPGLLPFSRDGFAVLPAGLAADTSQVWLDGTVLDRGRERLLPGELDAPGGPLVQYRHPAPHDAAPHGDVVRLNWARGVAGVRLGLSEALLERCVDYLAGRHAQDGSLLLHPVLKDALADALIDQLEAAAVLHGDGPAPRPRLLRHVHERLSGADRGLLRTLGASGFTAAGAGRLARASELLADAYASNLGKED</sequence>
<proteinExistence type="predicted"/>
<keyword evidence="2" id="KW-1185">Reference proteome</keyword>
<reference evidence="1 2" key="1">
    <citation type="journal article" date="2019" name="Int. J. Syst. Evol. Microbiol.">
        <title>The Global Catalogue of Microorganisms (GCM) 10K type strain sequencing project: providing services to taxonomists for standard genome sequencing and annotation.</title>
        <authorList>
            <consortium name="The Broad Institute Genomics Platform"/>
            <consortium name="The Broad Institute Genome Sequencing Center for Infectious Disease"/>
            <person name="Wu L."/>
            <person name="Ma J."/>
        </authorList>
    </citation>
    <scope>NUCLEOTIDE SEQUENCE [LARGE SCALE GENOMIC DNA]</scope>
    <source>
        <strain evidence="1 2">JCM 14545</strain>
    </source>
</reference>
<dbReference type="Proteomes" id="UP001501116">
    <property type="component" value="Unassembled WGS sequence"/>
</dbReference>